<dbReference type="AlphaFoldDB" id="A0AAD9PU56"/>
<keyword evidence="3" id="KW-1185">Reference proteome</keyword>
<dbReference type="PANTHER" id="PTHR46791">
    <property type="entry name" value="EXPRESSED PROTEIN"/>
    <property type="match status" value="1"/>
</dbReference>
<dbReference type="InterPro" id="IPR058913">
    <property type="entry name" value="Integrase_dom_put"/>
</dbReference>
<gene>
    <name evidence="2" type="ORF">P5673_030518</name>
</gene>
<dbReference type="Proteomes" id="UP001249851">
    <property type="component" value="Unassembled WGS sequence"/>
</dbReference>
<organism evidence="2 3">
    <name type="scientific">Acropora cervicornis</name>
    <name type="common">Staghorn coral</name>
    <dbReference type="NCBI Taxonomy" id="6130"/>
    <lineage>
        <taxon>Eukaryota</taxon>
        <taxon>Metazoa</taxon>
        <taxon>Cnidaria</taxon>
        <taxon>Anthozoa</taxon>
        <taxon>Hexacorallia</taxon>
        <taxon>Scleractinia</taxon>
        <taxon>Astrocoeniina</taxon>
        <taxon>Acroporidae</taxon>
        <taxon>Acropora</taxon>
    </lineage>
</organism>
<reference evidence="2" key="2">
    <citation type="journal article" date="2023" name="Science">
        <title>Genomic signatures of disease resistance in endangered staghorn corals.</title>
        <authorList>
            <person name="Vollmer S.V."/>
            <person name="Selwyn J.D."/>
            <person name="Despard B.A."/>
            <person name="Roesel C.L."/>
        </authorList>
    </citation>
    <scope>NUCLEOTIDE SEQUENCE</scope>
    <source>
        <strain evidence="2">K2</strain>
    </source>
</reference>
<sequence length="149" mass="16924">MEEAGILERSNTLHLFALHFTFLPRINRALESFVEAWNLHPIRTEHNWTPEQIWINGMIDSRNRQLPAVADVVEGMESTDDLEWFGFDPQAPHPGDDGLSTVVVDDVDIELPEDIGERLLRVINPLAESSSFGIDLYIQVLKVLISHIV</sequence>
<accession>A0AAD9PU56</accession>
<protein>
    <recommendedName>
        <fullName evidence="1">Integrase core domain-containing protein</fullName>
    </recommendedName>
</protein>
<reference evidence="2" key="1">
    <citation type="journal article" date="2023" name="G3 (Bethesda)">
        <title>Whole genome assembly and annotation of the endangered Caribbean coral Acropora cervicornis.</title>
        <authorList>
            <person name="Selwyn J.D."/>
            <person name="Vollmer S.V."/>
        </authorList>
    </citation>
    <scope>NUCLEOTIDE SEQUENCE</scope>
    <source>
        <strain evidence="2">K2</strain>
    </source>
</reference>
<evidence type="ECO:0000313" key="2">
    <source>
        <dbReference type="EMBL" id="KAK2549142.1"/>
    </source>
</evidence>
<evidence type="ECO:0000259" key="1">
    <source>
        <dbReference type="Pfam" id="PF24764"/>
    </source>
</evidence>
<dbReference type="Pfam" id="PF24764">
    <property type="entry name" value="rva_4"/>
    <property type="match status" value="1"/>
</dbReference>
<comment type="caution">
    <text evidence="2">The sequence shown here is derived from an EMBL/GenBank/DDBJ whole genome shotgun (WGS) entry which is preliminary data.</text>
</comment>
<proteinExistence type="predicted"/>
<name>A0AAD9PU56_ACRCE</name>
<evidence type="ECO:0000313" key="3">
    <source>
        <dbReference type="Proteomes" id="UP001249851"/>
    </source>
</evidence>
<feature type="domain" description="Integrase core" evidence="1">
    <location>
        <begin position="1"/>
        <end position="65"/>
    </location>
</feature>
<dbReference type="PANTHER" id="PTHR46791:SF5">
    <property type="entry name" value="CLR5 DOMAIN-CONTAINING PROTEIN-RELATED"/>
    <property type="match status" value="1"/>
</dbReference>
<dbReference type="EMBL" id="JARQWQ010000131">
    <property type="protein sequence ID" value="KAK2549142.1"/>
    <property type="molecule type" value="Genomic_DNA"/>
</dbReference>